<reference evidence="2 3" key="1">
    <citation type="submission" date="2016-11" db="EMBL/GenBank/DDBJ databases">
        <title>Paenibacillus species isolates.</title>
        <authorList>
            <person name="Beno S.M."/>
        </authorList>
    </citation>
    <scope>NUCLEOTIDE SEQUENCE [LARGE SCALE GENOMIC DNA]</scope>
    <source>
        <strain evidence="2 3">FSL H8-0246</strain>
    </source>
</reference>
<organism evidence="2 3">
    <name type="scientific">Paenibacillus amylolyticus</name>
    <dbReference type="NCBI Taxonomy" id="1451"/>
    <lineage>
        <taxon>Bacteria</taxon>
        <taxon>Bacillati</taxon>
        <taxon>Bacillota</taxon>
        <taxon>Bacilli</taxon>
        <taxon>Bacillales</taxon>
        <taxon>Paenibacillaceae</taxon>
        <taxon>Paenibacillus</taxon>
    </lineage>
</organism>
<dbReference type="AlphaFoldDB" id="A0A1R1BZL1"/>
<dbReference type="EMBL" id="MRTJ01000002">
    <property type="protein sequence ID" value="OMF15254.1"/>
    <property type="molecule type" value="Genomic_DNA"/>
</dbReference>
<name>A0A1R1BZL1_PAEAM</name>
<protein>
    <recommendedName>
        <fullName evidence="1">Imm-5-like domain-containing protein</fullName>
    </recommendedName>
</protein>
<dbReference type="Pfam" id="PF21805">
    <property type="entry name" value="Imm5_like"/>
    <property type="match status" value="1"/>
</dbReference>
<sequence length="105" mass="11953">MPLMQEKVGFVERLPWLMLERVLLQLMLLHGKPDHVAASAASRAAGHAAATAHVKDHAVHAATYAVKAIFYDTLMEEQERRVLEERTWQYQYLLGGCNDHGERTR</sequence>
<feature type="domain" description="Imm-5-like" evidence="1">
    <location>
        <begin position="37"/>
        <end position="93"/>
    </location>
</feature>
<evidence type="ECO:0000313" key="3">
    <source>
        <dbReference type="Proteomes" id="UP000187134"/>
    </source>
</evidence>
<dbReference type="InterPro" id="IPR048667">
    <property type="entry name" value="Imm5-like"/>
</dbReference>
<evidence type="ECO:0000313" key="2">
    <source>
        <dbReference type="EMBL" id="OMF15254.1"/>
    </source>
</evidence>
<comment type="caution">
    <text evidence="2">The sequence shown here is derived from an EMBL/GenBank/DDBJ whole genome shotgun (WGS) entry which is preliminary data.</text>
</comment>
<evidence type="ECO:0000259" key="1">
    <source>
        <dbReference type="Pfam" id="PF21805"/>
    </source>
</evidence>
<gene>
    <name evidence="2" type="ORF">BK131_10225</name>
</gene>
<proteinExistence type="predicted"/>
<dbReference type="Proteomes" id="UP000187134">
    <property type="component" value="Unassembled WGS sequence"/>
</dbReference>
<accession>A0A1R1BZL1</accession>